<gene>
    <name evidence="2" type="ORF">TNIN_444861</name>
</gene>
<feature type="chain" id="PRO_5036493838" evidence="1">
    <location>
        <begin position="27"/>
        <end position="125"/>
    </location>
</feature>
<dbReference type="EMBL" id="BMAV01022970">
    <property type="protein sequence ID" value="GFY78379.1"/>
    <property type="molecule type" value="Genomic_DNA"/>
</dbReference>
<proteinExistence type="predicted"/>
<name>A0A8X7CMG6_9ARAC</name>
<evidence type="ECO:0000313" key="2">
    <source>
        <dbReference type="EMBL" id="GFY78379.1"/>
    </source>
</evidence>
<feature type="signal peptide" evidence="1">
    <location>
        <begin position="1"/>
        <end position="26"/>
    </location>
</feature>
<protein>
    <submittedName>
        <fullName evidence="2">Uncharacterized protein</fullName>
    </submittedName>
</protein>
<reference evidence="2" key="1">
    <citation type="submission" date="2020-08" db="EMBL/GenBank/DDBJ databases">
        <title>Multicomponent nature underlies the extraordinary mechanical properties of spider dragline silk.</title>
        <authorList>
            <person name="Kono N."/>
            <person name="Nakamura H."/>
            <person name="Mori M."/>
            <person name="Yoshida Y."/>
            <person name="Ohtoshi R."/>
            <person name="Malay A.D."/>
            <person name="Moran D.A.P."/>
            <person name="Tomita M."/>
            <person name="Numata K."/>
            <person name="Arakawa K."/>
        </authorList>
    </citation>
    <scope>NUCLEOTIDE SEQUENCE</scope>
</reference>
<keyword evidence="1" id="KW-0732">Signal</keyword>
<sequence>MRTHSDATWQLLGGSFLMFSLPLCSRDSPPPTPLPTPLFQPKNRIGSSVQLFRPPPNSDQSLHELIERLGDESMITPPMSQKRGFTIVLLIRLQSVLKACQLGGWGRSDTPDLVLEGATVGGHSR</sequence>
<accession>A0A8X7CMG6</accession>
<keyword evidence="3" id="KW-1185">Reference proteome</keyword>
<dbReference type="AlphaFoldDB" id="A0A8X7CMG6"/>
<evidence type="ECO:0000313" key="3">
    <source>
        <dbReference type="Proteomes" id="UP000886998"/>
    </source>
</evidence>
<dbReference type="Proteomes" id="UP000886998">
    <property type="component" value="Unassembled WGS sequence"/>
</dbReference>
<evidence type="ECO:0000256" key="1">
    <source>
        <dbReference type="SAM" id="SignalP"/>
    </source>
</evidence>
<organism evidence="2 3">
    <name type="scientific">Trichonephila inaurata madagascariensis</name>
    <dbReference type="NCBI Taxonomy" id="2747483"/>
    <lineage>
        <taxon>Eukaryota</taxon>
        <taxon>Metazoa</taxon>
        <taxon>Ecdysozoa</taxon>
        <taxon>Arthropoda</taxon>
        <taxon>Chelicerata</taxon>
        <taxon>Arachnida</taxon>
        <taxon>Araneae</taxon>
        <taxon>Araneomorphae</taxon>
        <taxon>Entelegynae</taxon>
        <taxon>Araneoidea</taxon>
        <taxon>Nephilidae</taxon>
        <taxon>Trichonephila</taxon>
        <taxon>Trichonephila inaurata</taxon>
    </lineage>
</organism>
<comment type="caution">
    <text evidence="2">The sequence shown here is derived from an EMBL/GenBank/DDBJ whole genome shotgun (WGS) entry which is preliminary data.</text>
</comment>